<dbReference type="AlphaFoldDB" id="M2LP49"/>
<accession>M2LP49</accession>
<protein>
    <submittedName>
        <fullName evidence="2">Uncharacterized protein</fullName>
    </submittedName>
</protein>
<dbReference type="Proteomes" id="UP000011761">
    <property type="component" value="Unassembled WGS sequence"/>
</dbReference>
<dbReference type="RefSeq" id="XP_007676362.1">
    <property type="nucleotide sequence ID" value="XM_007678172.1"/>
</dbReference>
<proteinExistence type="predicted"/>
<feature type="compositionally biased region" description="Polar residues" evidence="1">
    <location>
        <begin position="58"/>
        <end position="69"/>
    </location>
</feature>
<sequence>MSATHLGTFCGRHPEEKLSAQKLRMDRRRCVNAGYGPSANTRCDYHTDVSEPTDRPNTHTSPSQCSSSWDNNDVYITSESCQANVLPVQS</sequence>
<dbReference type="GeneID" id="19114594"/>
<evidence type="ECO:0000313" key="3">
    <source>
        <dbReference type="Proteomes" id="UP000011761"/>
    </source>
</evidence>
<organism evidence="2 3">
    <name type="scientific">Baudoinia panamericana (strain UAMH 10762)</name>
    <name type="common">Angels' share fungus</name>
    <name type="synonym">Baudoinia compniacensis (strain UAMH 10762)</name>
    <dbReference type="NCBI Taxonomy" id="717646"/>
    <lineage>
        <taxon>Eukaryota</taxon>
        <taxon>Fungi</taxon>
        <taxon>Dikarya</taxon>
        <taxon>Ascomycota</taxon>
        <taxon>Pezizomycotina</taxon>
        <taxon>Dothideomycetes</taxon>
        <taxon>Dothideomycetidae</taxon>
        <taxon>Mycosphaerellales</taxon>
        <taxon>Teratosphaeriaceae</taxon>
        <taxon>Baudoinia</taxon>
    </lineage>
</organism>
<reference evidence="2 3" key="1">
    <citation type="journal article" date="2012" name="PLoS Pathog.">
        <title>Diverse lifestyles and strategies of plant pathogenesis encoded in the genomes of eighteen Dothideomycetes fungi.</title>
        <authorList>
            <person name="Ohm R.A."/>
            <person name="Feau N."/>
            <person name="Henrissat B."/>
            <person name="Schoch C.L."/>
            <person name="Horwitz B.A."/>
            <person name="Barry K.W."/>
            <person name="Condon B.J."/>
            <person name="Copeland A.C."/>
            <person name="Dhillon B."/>
            <person name="Glaser F."/>
            <person name="Hesse C.N."/>
            <person name="Kosti I."/>
            <person name="LaButti K."/>
            <person name="Lindquist E.A."/>
            <person name="Lucas S."/>
            <person name="Salamov A.A."/>
            <person name="Bradshaw R.E."/>
            <person name="Ciuffetti L."/>
            <person name="Hamelin R.C."/>
            <person name="Kema G.H.J."/>
            <person name="Lawrence C."/>
            <person name="Scott J.A."/>
            <person name="Spatafora J.W."/>
            <person name="Turgeon B.G."/>
            <person name="de Wit P.J.G.M."/>
            <person name="Zhong S."/>
            <person name="Goodwin S.B."/>
            <person name="Grigoriev I.V."/>
        </authorList>
    </citation>
    <scope>NUCLEOTIDE SEQUENCE [LARGE SCALE GENOMIC DNA]</scope>
    <source>
        <strain evidence="2 3">UAMH 10762</strain>
    </source>
</reference>
<evidence type="ECO:0000256" key="1">
    <source>
        <dbReference type="SAM" id="MobiDB-lite"/>
    </source>
</evidence>
<dbReference type="EMBL" id="KB445555">
    <property type="protein sequence ID" value="EMC96152.1"/>
    <property type="molecule type" value="Genomic_DNA"/>
</dbReference>
<dbReference type="KEGG" id="bcom:BAUCODRAFT_464807"/>
<name>M2LP49_BAUPA</name>
<feature type="compositionally biased region" description="Basic and acidic residues" evidence="1">
    <location>
        <begin position="43"/>
        <end position="57"/>
    </location>
</feature>
<gene>
    <name evidence="2" type="ORF">BAUCODRAFT_464807</name>
</gene>
<keyword evidence="3" id="KW-1185">Reference proteome</keyword>
<feature type="region of interest" description="Disordered" evidence="1">
    <location>
        <begin position="37"/>
        <end position="69"/>
    </location>
</feature>
<evidence type="ECO:0000313" key="2">
    <source>
        <dbReference type="EMBL" id="EMC96152.1"/>
    </source>
</evidence>
<dbReference type="HOGENOM" id="CLU_2440496_0_0_1"/>